<dbReference type="VEuPathDB" id="FungiDB:PSTT_01954"/>
<evidence type="ECO:0000256" key="2">
    <source>
        <dbReference type="SAM" id="Phobius"/>
    </source>
</evidence>
<dbReference type="EMBL" id="PKSL01000011">
    <property type="protein sequence ID" value="POW15730.1"/>
    <property type="molecule type" value="Genomic_DNA"/>
</dbReference>
<comment type="caution">
    <text evidence="3">The sequence shown here is derived from an EMBL/GenBank/DDBJ whole genome shotgun (WGS) entry which is preliminary data.</text>
</comment>
<proteinExistence type="predicted"/>
<keyword evidence="2" id="KW-0472">Membrane</keyword>
<feature type="non-terminal residue" evidence="3">
    <location>
        <position position="94"/>
    </location>
</feature>
<gene>
    <name evidence="3" type="ORF">PSTT_01954</name>
</gene>
<accession>A0A2S4W1S5</accession>
<evidence type="ECO:0000256" key="1">
    <source>
        <dbReference type="SAM" id="MobiDB-lite"/>
    </source>
</evidence>
<reference evidence="3" key="1">
    <citation type="submission" date="2017-12" db="EMBL/GenBank/DDBJ databases">
        <title>Gene loss provides genomic basis for host adaptation in cereal stripe rust fungi.</title>
        <authorList>
            <person name="Xia C."/>
        </authorList>
    </citation>
    <scope>NUCLEOTIDE SEQUENCE [LARGE SCALE GENOMIC DNA]</scope>
    <source>
        <strain evidence="3">93-210</strain>
    </source>
</reference>
<feature type="region of interest" description="Disordered" evidence="1">
    <location>
        <begin position="1"/>
        <end position="26"/>
    </location>
</feature>
<evidence type="ECO:0000313" key="4">
    <source>
        <dbReference type="Proteomes" id="UP000239156"/>
    </source>
</evidence>
<keyword evidence="4" id="KW-1185">Reference proteome</keyword>
<dbReference type="Proteomes" id="UP000239156">
    <property type="component" value="Unassembled WGS sequence"/>
</dbReference>
<evidence type="ECO:0000313" key="3">
    <source>
        <dbReference type="EMBL" id="POW15730.1"/>
    </source>
</evidence>
<keyword evidence="2" id="KW-1133">Transmembrane helix</keyword>
<feature type="non-terminal residue" evidence="3">
    <location>
        <position position="1"/>
    </location>
</feature>
<keyword evidence="2" id="KW-0812">Transmembrane</keyword>
<protein>
    <submittedName>
        <fullName evidence="3">Uncharacterized protein</fullName>
    </submittedName>
</protein>
<sequence>KPGKTSKADKADKADKAAAARPAKKDNKYGWSKIPLYLALSLMVLLIFSLPGCTCVLQPMTLSMKPQKNEQPSGTPSKITCTDIAQHYSQFVIP</sequence>
<organism evidence="3 4">
    <name type="scientific">Puccinia striiformis</name>
    <dbReference type="NCBI Taxonomy" id="27350"/>
    <lineage>
        <taxon>Eukaryota</taxon>
        <taxon>Fungi</taxon>
        <taxon>Dikarya</taxon>
        <taxon>Basidiomycota</taxon>
        <taxon>Pucciniomycotina</taxon>
        <taxon>Pucciniomycetes</taxon>
        <taxon>Pucciniales</taxon>
        <taxon>Pucciniaceae</taxon>
        <taxon>Puccinia</taxon>
    </lineage>
</organism>
<dbReference type="AlphaFoldDB" id="A0A2S4W1S5"/>
<feature type="transmembrane region" description="Helical" evidence="2">
    <location>
        <begin position="34"/>
        <end position="57"/>
    </location>
</feature>
<name>A0A2S4W1S5_9BASI</name>